<name>A0A251THT6_HELAN</name>
<protein>
    <submittedName>
        <fullName evidence="1">Uncharacterized protein</fullName>
    </submittedName>
</protein>
<dbReference type="AlphaFoldDB" id="A0A251THT6"/>
<organism evidence="1 2">
    <name type="scientific">Helianthus annuus</name>
    <name type="common">Common sunflower</name>
    <dbReference type="NCBI Taxonomy" id="4232"/>
    <lineage>
        <taxon>Eukaryota</taxon>
        <taxon>Viridiplantae</taxon>
        <taxon>Streptophyta</taxon>
        <taxon>Embryophyta</taxon>
        <taxon>Tracheophyta</taxon>
        <taxon>Spermatophyta</taxon>
        <taxon>Magnoliopsida</taxon>
        <taxon>eudicotyledons</taxon>
        <taxon>Gunneridae</taxon>
        <taxon>Pentapetalae</taxon>
        <taxon>asterids</taxon>
        <taxon>campanulids</taxon>
        <taxon>Asterales</taxon>
        <taxon>Asteraceae</taxon>
        <taxon>Asteroideae</taxon>
        <taxon>Heliantheae alliance</taxon>
        <taxon>Heliantheae</taxon>
        <taxon>Helianthus</taxon>
    </lineage>
</organism>
<gene>
    <name evidence="1" type="ORF">HannXRQ_Chr10g0284051</name>
</gene>
<accession>A0A251THT6</accession>
<reference evidence="2" key="1">
    <citation type="journal article" date="2017" name="Nature">
        <title>The sunflower genome provides insights into oil metabolism, flowering and Asterid evolution.</title>
        <authorList>
            <person name="Badouin H."/>
            <person name="Gouzy J."/>
            <person name="Grassa C.J."/>
            <person name="Murat F."/>
            <person name="Staton S.E."/>
            <person name="Cottret L."/>
            <person name="Lelandais-Briere C."/>
            <person name="Owens G.L."/>
            <person name="Carrere S."/>
            <person name="Mayjonade B."/>
            <person name="Legrand L."/>
            <person name="Gill N."/>
            <person name="Kane N.C."/>
            <person name="Bowers J.E."/>
            <person name="Hubner S."/>
            <person name="Bellec A."/>
            <person name="Berard A."/>
            <person name="Berges H."/>
            <person name="Blanchet N."/>
            <person name="Boniface M.C."/>
            <person name="Brunel D."/>
            <person name="Catrice O."/>
            <person name="Chaidir N."/>
            <person name="Claudel C."/>
            <person name="Donnadieu C."/>
            <person name="Faraut T."/>
            <person name="Fievet G."/>
            <person name="Helmstetter N."/>
            <person name="King M."/>
            <person name="Knapp S.J."/>
            <person name="Lai Z."/>
            <person name="Le Paslier M.C."/>
            <person name="Lippi Y."/>
            <person name="Lorenzon L."/>
            <person name="Mandel J.R."/>
            <person name="Marage G."/>
            <person name="Marchand G."/>
            <person name="Marquand E."/>
            <person name="Bret-Mestries E."/>
            <person name="Morien E."/>
            <person name="Nambeesan S."/>
            <person name="Nguyen T."/>
            <person name="Pegot-Espagnet P."/>
            <person name="Pouilly N."/>
            <person name="Raftis F."/>
            <person name="Sallet E."/>
            <person name="Schiex T."/>
            <person name="Thomas J."/>
            <person name="Vandecasteele C."/>
            <person name="Vares D."/>
            <person name="Vear F."/>
            <person name="Vautrin S."/>
            <person name="Crespi M."/>
            <person name="Mangin B."/>
            <person name="Burke J.M."/>
            <person name="Salse J."/>
            <person name="Munos S."/>
            <person name="Vincourt P."/>
            <person name="Rieseberg L.H."/>
            <person name="Langlade N.B."/>
        </authorList>
    </citation>
    <scope>NUCLEOTIDE SEQUENCE [LARGE SCALE GENOMIC DNA]</scope>
    <source>
        <strain evidence="2">cv. SF193</strain>
    </source>
</reference>
<proteinExistence type="predicted"/>
<keyword evidence="2" id="KW-1185">Reference proteome</keyword>
<evidence type="ECO:0000313" key="1">
    <source>
        <dbReference type="EMBL" id="OTG10116.1"/>
    </source>
</evidence>
<sequence>MRLFRYIYSFIKYVRNELEPTDYNLHLIYIFDKITYTLIESWNIVECTLASHVLETTSRSRN</sequence>
<dbReference type="InParanoid" id="A0A251THT6"/>
<dbReference type="EMBL" id="CM007899">
    <property type="protein sequence ID" value="OTG10116.1"/>
    <property type="molecule type" value="Genomic_DNA"/>
</dbReference>
<dbReference type="Proteomes" id="UP000215914">
    <property type="component" value="Chromosome 10"/>
</dbReference>
<evidence type="ECO:0000313" key="2">
    <source>
        <dbReference type="Proteomes" id="UP000215914"/>
    </source>
</evidence>